<evidence type="ECO:0000256" key="1">
    <source>
        <dbReference type="ARBA" id="ARBA00009437"/>
    </source>
</evidence>
<dbReference type="EMBL" id="BAABCX010000001">
    <property type="protein sequence ID" value="GAA3534000.1"/>
    <property type="molecule type" value="Genomic_DNA"/>
</dbReference>
<keyword evidence="7" id="KW-1185">Reference proteome</keyword>
<evidence type="ECO:0000256" key="4">
    <source>
        <dbReference type="ARBA" id="ARBA00023163"/>
    </source>
</evidence>
<protein>
    <submittedName>
        <fullName evidence="6">LysR family transcriptional regulator</fullName>
    </submittedName>
</protein>
<dbReference type="Gene3D" id="1.10.10.10">
    <property type="entry name" value="Winged helix-like DNA-binding domain superfamily/Winged helix DNA-binding domain"/>
    <property type="match status" value="1"/>
</dbReference>
<dbReference type="Proteomes" id="UP001500795">
    <property type="component" value="Unassembled WGS sequence"/>
</dbReference>
<dbReference type="PRINTS" id="PR00039">
    <property type="entry name" value="HTHLYSR"/>
</dbReference>
<evidence type="ECO:0000259" key="5">
    <source>
        <dbReference type="PROSITE" id="PS50931"/>
    </source>
</evidence>
<evidence type="ECO:0000313" key="7">
    <source>
        <dbReference type="Proteomes" id="UP001500795"/>
    </source>
</evidence>
<comment type="similarity">
    <text evidence="1">Belongs to the LysR transcriptional regulatory family.</text>
</comment>
<organism evidence="6 7">
    <name type="scientific">Zobellella aerophila</name>
    <dbReference type="NCBI Taxonomy" id="870480"/>
    <lineage>
        <taxon>Bacteria</taxon>
        <taxon>Pseudomonadati</taxon>
        <taxon>Pseudomonadota</taxon>
        <taxon>Gammaproteobacteria</taxon>
        <taxon>Aeromonadales</taxon>
        <taxon>Aeromonadaceae</taxon>
        <taxon>Zobellella</taxon>
    </lineage>
</organism>
<dbReference type="RefSeq" id="WP_344955747.1">
    <property type="nucleotide sequence ID" value="NZ_BAABCX010000001.1"/>
</dbReference>
<keyword evidence="3" id="KW-0238">DNA-binding</keyword>
<dbReference type="PROSITE" id="PS50931">
    <property type="entry name" value="HTH_LYSR"/>
    <property type="match status" value="1"/>
</dbReference>
<keyword evidence="2" id="KW-0805">Transcription regulation</keyword>
<dbReference type="SUPFAM" id="SSF53850">
    <property type="entry name" value="Periplasmic binding protein-like II"/>
    <property type="match status" value="1"/>
</dbReference>
<feature type="domain" description="HTH lysR-type" evidence="5">
    <location>
        <begin position="5"/>
        <end position="63"/>
    </location>
</feature>
<reference evidence="7" key="1">
    <citation type="journal article" date="2019" name="Int. J. Syst. Evol. Microbiol.">
        <title>The Global Catalogue of Microorganisms (GCM) 10K type strain sequencing project: providing services to taxonomists for standard genome sequencing and annotation.</title>
        <authorList>
            <consortium name="The Broad Institute Genomics Platform"/>
            <consortium name="The Broad Institute Genome Sequencing Center for Infectious Disease"/>
            <person name="Wu L."/>
            <person name="Ma J."/>
        </authorList>
    </citation>
    <scope>NUCLEOTIDE SEQUENCE [LARGE SCALE GENOMIC DNA]</scope>
    <source>
        <strain evidence="7">JCM 17110</strain>
    </source>
</reference>
<gene>
    <name evidence="6" type="ORF">GCM10022394_11910</name>
</gene>
<dbReference type="PANTHER" id="PTHR30346:SF0">
    <property type="entry name" value="HCA OPERON TRANSCRIPTIONAL ACTIVATOR HCAR"/>
    <property type="match status" value="1"/>
</dbReference>
<comment type="caution">
    <text evidence="6">The sequence shown here is derived from an EMBL/GenBank/DDBJ whole genome shotgun (WGS) entry which is preliminary data.</text>
</comment>
<dbReference type="Pfam" id="PF00126">
    <property type="entry name" value="HTH_1"/>
    <property type="match status" value="1"/>
</dbReference>
<keyword evidence="4" id="KW-0804">Transcription</keyword>
<evidence type="ECO:0000256" key="3">
    <source>
        <dbReference type="ARBA" id="ARBA00023125"/>
    </source>
</evidence>
<dbReference type="CDD" id="cd08412">
    <property type="entry name" value="PBP2_PAO1_like"/>
    <property type="match status" value="1"/>
</dbReference>
<accession>A0ABP6VHN8</accession>
<dbReference type="SUPFAM" id="SSF46785">
    <property type="entry name" value="Winged helix' DNA-binding domain"/>
    <property type="match status" value="1"/>
</dbReference>
<dbReference type="Pfam" id="PF03466">
    <property type="entry name" value="LysR_substrate"/>
    <property type="match status" value="1"/>
</dbReference>
<proteinExistence type="inferred from homology"/>
<dbReference type="Gene3D" id="3.40.190.10">
    <property type="entry name" value="Periplasmic binding protein-like II"/>
    <property type="match status" value="2"/>
</dbReference>
<dbReference type="InterPro" id="IPR000847">
    <property type="entry name" value="LysR_HTH_N"/>
</dbReference>
<evidence type="ECO:0000256" key="2">
    <source>
        <dbReference type="ARBA" id="ARBA00023015"/>
    </source>
</evidence>
<sequence length="309" mass="34809">MAIPFTFRQLSYFVTVARHGNISKAAEALYVSQPSVSIAIHQLESLLGQPLFQRHRGQGVSLTSKGEILLKEAQLILTTSTNLLASIQEDEHQVEGQLAIACFRDIAPYYLPRLINEFGRHYPRIKLLMLEQDLAGVSEALTQGRAELALSYDLGLEQDIDSRVLDELKPYVLVPAGHRLAVEEKVALAEISDEPLIFQDLPLTREYFMSLFWHQDIKPNITYTTASFEMQRGLVAHGHGLALSCTRPVGDRSYDGYPIVCLPLVDDFPPQRVVLARSRRFTASVPARLFMDFVGRTFTKVPERLSSRR</sequence>
<dbReference type="InterPro" id="IPR005119">
    <property type="entry name" value="LysR_subst-bd"/>
</dbReference>
<evidence type="ECO:0000313" key="6">
    <source>
        <dbReference type="EMBL" id="GAA3534000.1"/>
    </source>
</evidence>
<dbReference type="PANTHER" id="PTHR30346">
    <property type="entry name" value="TRANSCRIPTIONAL DUAL REGULATOR HCAR-RELATED"/>
    <property type="match status" value="1"/>
</dbReference>
<dbReference type="InterPro" id="IPR036390">
    <property type="entry name" value="WH_DNA-bd_sf"/>
</dbReference>
<dbReference type="InterPro" id="IPR036388">
    <property type="entry name" value="WH-like_DNA-bd_sf"/>
</dbReference>
<name>A0ABP6VHN8_9GAMM</name>